<dbReference type="PROSITE" id="PS00678">
    <property type="entry name" value="WD_REPEATS_1"/>
    <property type="match status" value="1"/>
</dbReference>
<keyword evidence="10" id="KW-1185">Reference proteome</keyword>
<evidence type="ECO:0000313" key="9">
    <source>
        <dbReference type="EMBL" id="EFC39322.1"/>
    </source>
</evidence>
<dbReference type="SUPFAM" id="SSF50978">
    <property type="entry name" value="WD40 repeat-like"/>
    <property type="match status" value="1"/>
</dbReference>
<name>D2VUU4_NAEGR</name>
<feature type="domain" description="BING4 C-terminal" evidence="8">
    <location>
        <begin position="458"/>
        <end position="538"/>
    </location>
</feature>
<evidence type="ECO:0000259" key="8">
    <source>
        <dbReference type="SMART" id="SM01033"/>
    </source>
</evidence>
<evidence type="ECO:0000256" key="1">
    <source>
        <dbReference type="ARBA" id="ARBA00004604"/>
    </source>
</evidence>
<evidence type="ECO:0000256" key="6">
    <source>
        <dbReference type="PROSITE-ProRule" id="PRU00221"/>
    </source>
</evidence>
<dbReference type="InterPro" id="IPR036322">
    <property type="entry name" value="WD40_repeat_dom_sf"/>
</dbReference>
<dbReference type="eggNOG" id="KOG1272">
    <property type="taxonomic scope" value="Eukaryota"/>
</dbReference>
<feature type="compositionally biased region" description="Acidic residues" evidence="7">
    <location>
        <begin position="694"/>
        <end position="747"/>
    </location>
</feature>
<feature type="region of interest" description="Disordered" evidence="7">
    <location>
        <begin position="36"/>
        <end position="55"/>
    </location>
</feature>
<evidence type="ECO:0000256" key="2">
    <source>
        <dbReference type="ARBA" id="ARBA00022552"/>
    </source>
</evidence>
<dbReference type="InterPro" id="IPR015943">
    <property type="entry name" value="WD40/YVTN_repeat-like_dom_sf"/>
</dbReference>
<dbReference type="PROSITE" id="PS50082">
    <property type="entry name" value="WD_REPEATS_2"/>
    <property type="match status" value="1"/>
</dbReference>
<evidence type="ECO:0000256" key="7">
    <source>
        <dbReference type="SAM" id="MobiDB-lite"/>
    </source>
</evidence>
<dbReference type="KEGG" id="ngr:NAEGRDRAFT_81302"/>
<evidence type="ECO:0000313" key="10">
    <source>
        <dbReference type="Proteomes" id="UP000006671"/>
    </source>
</evidence>
<dbReference type="GO" id="GO:0000462">
    <property type="term" value="P:maturation of SSU-rRNA from tricistronic rRNA transcript (SSU-rRNA, 5.8S rRNA, LSU-rRNA)"/>
    <property type="evidence" value="ECO:0007669"/>
    <property type="project" value="TreeGrafter"/>
</dbReference>
<dbReference type="AlphaFoldDB" id="D2VUU4"/>
<gene>
    <name evidence="9" type="ORF">NAEGRDRAFT_81302</name>
</gene>
<dbReference type="FunCoup" id="D2VUU4">
    <property type="interactions" value="708"/>
</dbReference>
<dbReference type="PANTHER" id="PTHR14085">
    <property type="entry name" value="WD-REPEAT PROTEIN BING4"/>
    <property type="match status" value="1"/>
</dbReference>
<comment type="subcellular location">
    <subcellularLocation>
        <location evidence="1">Nucleus</location>
        <location evidence="1">Nucleolus</location>
    </subcellularLocation>
</comment>
<dbReference type="FunFam" id="2.130.10.10:FF:000378">
    <property type="entry name" value="U3 small nucleolar RNA-associated protein 7"/>
    <property type="match status" value="1"/>
</dbReference>
<dbReference type="InterPro" id="IPR040315">
    <property type="entry name" value="WDR46/Utp7"/>
</dbReference>
<protein>
    <submittedName>
        <fullName evidence="9">WD40 repeat-containing protein</fullName>
    </submittedName>
</protein>
<sequence length="755" mass="87675">MPSSKEERKSSSSKIADKPKYELLTDKDFKRAEQLTEEKKLQDKDFQDKEKKQRKERNEFLFKKTKNLLKTYEKSKFYQKTKLLTNDALDKYKRKSTIDEKPIPKREMAFYQYKNKLANKQEVSRNILWTDVDRSKAEARLARSEVLRTKENEERGIELDDSDIYSKTYQLSQEAILKDVDENTRKKIFDIELTQYSPYKIQYSLSGRKLLLGGVKGHISTLDWRKFEMLHENHFSEPCKAVQWLMDDGMYAVAQSPFTYVYNEQGVEIHMCRDFHKVEFLSYLPFHYLLVGASRQQNLPTGNSGQIIFKDISLGENVSTVKLDPISCMTPNPYNAVMCVGHLNGTVSMVLPRDKDYKPVVSMFCHQAPIKHLAVDPTGRYMVTSAADDKVKVWDIRNTYQPLTTVDTLEHLNQIRPKNGDHITSMAVSQSGMVAVSLKHTVAIWKNLTHINQADKEIYLLHKMPNHTTVSDLSFCPYEDILGVGHSRGFSSLIVPGSGSSSYDSRMPNPYFTDKQVKDFNVRTLLEKIPYEMICLDPTVIGTSGMREKDHSYSSQVEISEELKQELSRVGLKEEERKEAEKRKRLTSRDQYREELFNKYQEMKAAIPKNWYDEEDADALDRFASLKKRKIKYDEKKREDTRKQQEQTEESDRVKQLKRQLSGDDSGDEEESSGDEDENMLKLSSSGKKKQQEGDEDDEEQDDEEQMDNQADDDEDEEEQEDDEDQQANISEESDDYESDESEEEDTNSIIDPFA</sequence>
<reference evidence="9 10" key="1">
    <citation type="journal article" date="2010" name="Cell">
        <title>The genome of Naegleria gruberi illuminates early eukaryotic versatility.</title>
        <authorList>
            <person name="Fritz-Laylin L.K."/>
            <person name="Prochnik S.E."/>
            <person name="Ginger M.L."/>
            <person name="Dacks J.B."/>
            <person name="Carpenter M.L."/>
            <person name="Field M.C."/>
            <person name="Kuo A."/>
            <person name="Paredez A."/>
            <person name="Chapman J."/>
            <person name="Pham J."/>
            <person name="Shu S."/>
            <person name="Neupane R."/>
            <person name="Cipriano M."/>
            <person name="Mancuso J."/>
            <person name="Tu H."/>
            <person name="Salamov A."/>
            <person name="Lindquist E."/>
            <person name="Shapiro H."/>
            <person name="Lucas S."/>
            <person name="Grigoriev I.V."/>
            <person name="Cande W.Z."/>
            <person name="Fulton C."/>
            <person name="Rokhsar D.S."/>
            <person name="Dawson S.C."/>
        </authorList>
    </citation>
    <scope>NUCLEOTIDE SEQUENCE [LARGE SCALE GENOMIC DNA]</scope>
    <source>
        <strain evidence="9 10">NEG-M</strain>
    </source>
</reference>
<dbReference type="Proteomes" id="UP000006671">
    <property type="component" value="Unassembled WGS sequence"/>
</dbReference>
<dbReference type="InterPro" id="IPR001680">
    <property type="entry name" value="WD40_rpt"/>
</dbReference>
<dbReference type="STRING" id="5762.D2VUU4"/>
<dbReference type="VEuPathDB" id="AmoebaDB:NAEGRDRAFT_81302"/>
<dbReference type="RefSeq" id="XP_002672066.1">
    <property type="nucleotide sequence ID" value="XM_002672020.1"/>
</dbReference>
<feature type="region of interest" description="Disordered" evidence="7">
    <location>
        <begin position="635"/>
        <end position="755"/>
    </location>
</feature>
<feature type="repeat" description="WD" evidence="6">
    <location>
        <begin position="363"/>
        <end position="404"/>
    </location>
</feature>
<dbReference type="Pfam" id="PF00400">
    <property type="entry name" value="WD40"/>
    <property type="match status" value="1"/>
</dbReference>
<feature type="compositionally biased region" description="Acidic residues" evidence="7">
    <location>
        <begin position="665"/>
        <end position="678"/>
    </location>
</feature>
<dbReference type="EMBL" id="GG738900">
    <property type="protein sequence ID" value="EFC39322.1"/>
    <property type="molecule type" value="Genomic_DNA"/>
</dbReference>
<evidence type="ECO:0000256" key="4">
    <source>
        <dbReference type="ARBA" id="ARBA00022737"/>
    </source>
</evidence>
<feature type="compositionally biased region" description="Basic and acidic residues" evidence="7">
    <location>
        <begin position="635"/>
        <end position="655"/>
    </location>
</feature>
<dbReference type="GO" id="GO:0032040">
    <property type="term" value="C:small-subunit processome"/>
    <property type="evidence" value="ECO:0007669"/>
    <property type="project" value="TreeGrafter"/>
</dbReference>
<proteinExistence type="predicted"/>
<accession>D2VUU4</accession>
<evidence type="ECO:0000256" key="3">
    <source>
        <dbReference type="ARBA" id="ARBA00022574"/>
    </source>
</evidence>
<dbReference type="InterPro" id="IPR019775">
    <property type="entry name" value="WD40_repeat_CS"/>
</dbReference>
<dbReference type="OMA" id="IRNTYQP"/>
<dbReference type="PANTHER" id="PTHR14085:SF3">
    <property type="entry name" value="WD REPEAT-CONTAINING PROTEIN 46"/>
    <property type="match status" value="1"/>
</dbReference>
<dbReference type="GeneID" id="8853522"/>
<keyword evidence="3 6" id="KW-0853">WD repeat</keyword>
<keyword evidence="4" id="KW-0677">Repeat</keyword>
<dbReference type="Gene3D" id="2.130.10.10">
    <property type="entry name" value="YVTN repeat-like/Quinoprotein amine dehydrogenase"/>
    <property type="match status" value="1"/>
</dbReference>
<dbReference type="PROSITE" id="PS50294">
    <property type="entry name" value="WD_REPEATS_REGION"/>
    <property type="match status" value="1"/>
</dbReference>
<dbReference type="SMART" id="SM00320">
    <property type="entry name" value="WD40"/>
    <property type="match status" value="2"/>
</dbReference>
<dbReference type="OrthoDB" id="10251154at2759"/>
<dbReference type="InterPro" id="IPR012952">
    <property type="entry name" value="BING4_C_dom"/>
</dbReference>
<organism evidence="10">
    <name type="scientific">Naegleria gruberi</name>
    <name type="common">Amoeba</name>
    <dbReference type="NCBI Taxonomy" id="5762"/>
    <lineage>
        <taxon>Eukaryota</taxon>
        <taxon>Discoba</taxon>
        <taxon>Heterolobosea</taxon>
        <taxon>Tetramitia</taxon>
        <taxon>Eutetramitia</taxon>
        <taxon>Vahlkampfiidae</taxon>
        <taxon>Naegleria</taxon>
    </lineage>
</organism>
<evidence type="ECO:0000256" key="5">
    <source>
        <dbReference type="ARBA" id="ARBA00023242"/>
    </source>
</evidence>
<keyword evidence="5" id="KW-0539">Nucleus</keyword>
<dbReference type="InParanoid" id="D2VUU4"/>
<dbReference type="GO" id="GO:0030686">
    <property type="term" value="C:90S preribosome"/>
    <property type="evidence" value="ECO:0007669"/>
    <property type="project" value="TreeGrafter"/>
</dbReference>
<dbReference type="SMART" id="SM01033">
    <property type="entry name" value="BING4CT"/>
    <property type="match status" value="1"/>
</dbReference>
<keyword evidence="2" id="KW-0698">rRNA processing</keyword>
<dbReference type="Pfam" id="PF08149">
    <property type="entry name" value="BING4CT"/>
    <property type="match status" value="1"/>
</dbReference>